<name>A0A6N2VWN2_9FIRM</name>
<evidence type="ECO:0000313" key="1">
    <source>
        <dbReference type="EMBL" id="VYT32991.1"/>
    </source>
</evidence>
<reference evidence="1" key="1">
    <citation type="submission" date="2019-11" db="EMBL/GenBank/DDBJ databases">
        <authorList>
            <person name="Feng L."/>
        </authorList>
    </citation>
    <scope>NUCLEOTIDE SEQUENCE</scope>
    <source>
        <strain evidence="1">CnexileLFYP112</strain>
    </source>
</reference>
<accession>A0A6N2VWN2</accession>
<sequence length="187" mass="22436">MKENKYQKEIYLTEENYIDAVKKATLAGVSVEELFEKFMIDLVAEQYDLHSWYQGIKQSNAMTFLQFLIKENWLEDMLREYELLQDTKRYLLSAKESLESGLIQGHVGDSYSWKDCTDGNGNPYYANKIEWENSIKEEIESYEESIKEHEDAIHSYWEEYRKEISTAVSFRKEMQDILEWEKRFLDE</sequence>
<protein>
    <submittedName>
        <fullName evidence="1">Uncharacterized protein</fullName>
    </submittedName>
</protein>
<dbReference type="EMBL" id="CACRTG010000034">
    <property type="protein sequence ID" value="VYT32991.1"/>
    <property type="molecule type" value="Genomic_DNA"/>
</dbReference>
<gene>
    <name evidence="1" type="ORF">CNLFYP112_00540</name>
</gene>
<organism evidence="1">
    <name type="scientific">[Clostridium] nexile</name>
    <dbReference type="NCBI Taxonomy" id="29361"/>
    <lineage>
        <taxon>Bacteria</taxon>
        <taxon>Bacillati</taxon>
        <taxon>Bacillota</taxon>
        <taxon>Clostridia</taxon>
        <taxon>Lachnospirales</taxon>
        <taxon>Lachnospiraceae</taxon>
        <taxon>Tyzzerella</taxon>
    </lineage>
</organism>
<proteinExistence type="predicted"/>
<dbReference type="AlphaFoldDB" id="A0A6N2VWN2"/>